<evidence type="ECO:0000256" key="1">
    <source>
        <dbReference type="SAM" id="MobiDB-lite"/>
    </source>
</evidence>
<name>A0A3P7LXF9_DIBLA</name>
<gene>
    <name evidence="2" type="ORF">DILT_LOCUS12128</name>
</gene>
<feature type="region of interest" description="Disordered" evidence="1">
    <location>
        <begin position="51"/>
        <end position="94"/>
    </location>
</feature>
<sequence>MSELRNRIKIIALFHEELDSQKASIVKAVLGEPAFCEPFVDLLVQSPKNSDPRFYAPTPPTTASKAASQSESSVHFSTSPPLVPPTAPHSPPALDADELEAQELTLGELVVKAVHRILWPGESALNGDNAVNVVNESVTTIAELVVLKKNILNPHNMLRHEA</sequence>
<dbReference type="EMBL" id="UYRU01065342">
    <property type="protein sequence ID" value="VDN16297.1"/>
    <property type="molecule type" value="Genomic_DNA"/>
</dbReference>
<evidence type="ECO:0000313" key="3">
    <source>
        <dbReference type="Proteomes" id="UP000281553"/>
    </source>
</evidence>
<reference evidence="2 3" key="1">
    <citation type="submission" date="2018-11" db="EMBL/GenBank/DDBJ databases">
        <authorList>
            <consortium name="Pathogen Informatics"/>
        </authorList>
    </citation>
    <scope>NUCLEOTIDE SEQUENCE [LARGE SCALE GENOMIC DNA]</scope>
</reference>
<evidence type="ECO:0000313" key="2">
    <source>
        <dbReference type="EMBL" id="VDN16297.1"/>
    </source>
</evidence>
<feature type="compositionally biased region" description="Polar residues" evidence="1">
    <location>
        <begin position="71"/>
        <end position="80"/>
    </location>
</feature>
<accession>A0A3P7LXF9</accession>
<proteinExistence type="predicted"/>
<feature type="compositionally biased region" description="Pro residues" evidence="1">
    <location>
        <begin position="81"/>
        <end position="91"/>
    </location>
</feature>
<keyword evidence="3" id="KW-1185">Reference proteome</keyword>
<organism evidence="2 3">
    <name type="scientific">Dibothriocephalus latus</name>
    <name type="common">Fish tapeworm</name>
    <name type="synonym">Diphyllobothrium latum</name>
    <dbReference type="NCBI Taxonomy" id="60516"/>
    <lineage>
        <taxon>Eukaryota</taxon>
        <taxon>Metazoa</taxon>
        <taxon>Spiralia</taxon>
        <taxon>Lophotrochozoa</taxon>
        <taxon>Platyhelminthes</taxon>
        <taxon>Cestoda</taxon>
        <taxon>Eucestoda</taxon>
        <taxon>Diphyllobothriidea</taxon>
        <taxon>Diphyllobothriidae</taxon>
        <taxon>Dibothriocephalus</taxon>
    </lineage>
</organism>
<feature type="compositionally biased region" description="Low complexity" evidence="1">
    <location>
        <begin position="61"/>
        <end position="70"/>
    </location>
</feature>
<protein>
    <submittedName>
        <fullName evidence="2">Uncharacterized protein</fullName>
    </submittedName>
</protein>
<dbReference type="AlphaFoldDB" id="A0A3P7LXF9"/>
<dbReference type="Proteomes" id="UP000281553">
    <property type="component" value="Unassembled WGS sequence"/>
</dbReference>